<feature type="compositionally biased region" description="Basic residues" evidence="7">
    <location>
        <begin position="589"/>
        <end position="602"/>
    </location>
</feature>
<dbReference type="PANTHER" id="PTHR17039:SF0">
    <property type="entry name" value="U3 SMALL NUCLEOLAR RIBONUCLEOPROTEIN PROTEIN MPP10"/>
    <property type="match status" value="1"/>
</dbReference>
<evidence type="ECO:0000256" key="2">
    <source>
        <dbReference type="ARBA" id="ARBA00022517"/>
    </source>
</evidence>
<feature type="region of interest" description="Disordered" evidence="7">
    <location>
        <begin position="225"/>
        <end position="262"/>
    </location>
</feature>
<dbReference type="GO" id="GO:0042274">
    <property type="term" value="P:ribosomal small subunit biogenesis"/>
    <property type="evidence" value="ECO:0007669"/>
    <property type="project" value="Ensembl"/>
</dbReference>
<proteinExistence type="inferred from homology"/>
<dbReference type="InterPro" id="IPR012173">
    <property type="entry name" value="Mpp10"/>
</dbReference>
<keyword evidence="9" id="KW-1185">Reference proteome</keyword>
<feature type="region of interest" description="Disordered" evidence="7">
    <location>
        <begin position="109"/>
        <end position="204"/>
    </location>
</feature>
<dbReference type="OrthoDB" id="445326at2759"/>
<feature type="compositionally biased region" description="Basic and acidic residues" evidence="7">
    <location>
        <begin position="570"/>
        <end position="588"/>
    </location>
</feature>
<evidence type="ECO:0000313" key="9">
    <source>
        <dbReference type="Proteomes" id="UP000694559"/>
    </source>
</evidence>
<evidence type="ECO:0000256" key="6">
    <source>
        <dbReference type="ARBA" id="ARBA00029455"/>
    </source>
</evidence>
<evidence type="ECO:0000256" key="5">
    <source>
        <dbReference type="ARBA" id="ARBA00023274"/>
    </source>
</evidence>
<protein>
    <submittedName>
        <fullName evidence="8">M-phase phosphoprotein 10</fullName>
    </submittedName>
</protein>
<evidence type="ECO:0000256" key="1">
    <source>
        <dbReference type="ARBA" id="ARBA00004604"/>
    </source>
</evidence>
<sequence length="811" mass="92455">MADRTAAPSPRQRLDTCLELLGAAAGRPEQFLSVQDGLAADFVALTKELYDFHHALRGEALAGSPLEQLVVENFDEEQIWQQLELQNHAVLGSLKKAVARNVEDEGKGVLSLLPDIEEEEEEEEDEAGDGEEDMDVEDQVEKEPSSSHSEEEEEEEEEEGLDQKRSNSEASKNGPFSDEDSELDFDIDKLEQQTQKSKSVSKKVGTESLVDDRFFKLSEMEAALQAEEKEGERENDSDGIDYFEEILSEDDEEEEEEEEFGALKKKAIKSARGLKYQDYFDPVDESSDPLDEKEDGQNSQSREGGEEEEEGGSAESTSESAEDVGEMRQTECGKNKVPSKRVTFSLPFDSDPEEEAVSFQGKSSKPPAMKSSFEKRQEKMSEKIKSLEEELLKEKPWQLKGEIVGQKRPENSLLEEMLLFDHAVRMAPMVTEETTLELEEIIKRRIKDQAWDDVVRKEKPKEDPFEYKKRLTLDHEKSKLSLAEIYEQEYMKMNQKKTEEEEKPEHVEIQKMMDSLFIKLDALSNFHFMPKPPLPEVKIVSNLPAITMEEVAPVHISSAALLAPEEIKEKNKGGDVKTDAEKTPTDKKRDRRKKKLMKRVKLKEKERRQKLLEKKSEPGAKLSKKASEAQLKKLTKERGTSLLKDDGRDKALKSSKAFFSQLQDQVKMQIKEEEERAQHNLQLSFLAADRPLQHRPCMPGSGMDCNGLAARWNVVQAKRLPRHSGSYRACASHEREVQEVRPEGIYVVKQGCEKAALLFSPWFRVLQWQKKTSLQIRKDPGETRPSQCSPCQNCLPLVWPDDTKVQNQPAY</sequence>
<feature type="compositionally biased region" description="Acidic residues" evidence="7">
    <location>
        <begin position="237"/>
        <end position="260"/>
    </location>
</feature>
<comment type="subcellular location">
    <subcellularLocation>
        <location evidence="1">Nucleus</location>
        <location evidence="1">Nucleolus</location>
    </subcellularLocation>
</comment>
<gene>
    <name evidence="8" type="primary">MPHOSPH10</name>
</gene>
<dbReference type="GO" id="GO:0005732">
    <property type="term" value="C:sno(s)RNA-containing ribonucleoprotein complex"/>
    <property type="evidence" value="ECO:0007669"/>
    <property type="project" value="InterPro"/>
</dbReference>
<feature type="compositionally biased region" description="Basic and acidic residues" evidence="7">
    <location>
        <begin position="139"/>
        <end position="149"/>
    </location>
</feature>
<name>A0A8C6VL65_NAJNA</name>
<dbReference type="GO" id="GO:0034457">
    <property type="term" value="C:Mpp10 complex"/>
    <property type="evidence" value="ECO:0007669"/>
    <property type="project" value="Ensembl"/>
</dbReference>
<evidence type="ECO:0000256" key="7">
    <source>
        <dbReference type="SAM" id="MobiDB-lite"/>
    </source>
</evidence>
<feature type="compositionally biased region" description="Acidic residues" evidence="7">
    <location>
        <begin position="115"/>
        <end position="138"/>
    </location>
</feature>
<keyword evidence="4" id="KW-0539">Nucleus</keyword>
<dbReference type="GeneTree" id="ENSGT00390000011359"/>
<feature type="compositionally biased region" description="Basic and acidic residues" evidence="7">
    <location>
        <begin position="372"/>
        <end position="381"/>
    </location>
</feature>
<feature type="compositionally biased region" description="Acidic residues" evidence="7">
    <location>
        <begin position="150"/>
        <end position="160"/>
    </location>
</feature>
<keyword evidence="3" id="KW-0698">rRNA processing</keyword>
<dbReference type="GO" id="GO:0005694">
    <property type="term" value="C:chromosome"/>
    <property type="evidence" value="ECO:0007669"/>
    <property type="project" value="Ensembl"/>
</dbReference>
<feature type="region of interest" description="Disordered" evidence="7">
    <location>
        <begin position="276"/>
        <end position="381"/>
    </location>
</feature>
<feature type="compositionally biased region" description="Basic and acidic residues" evidence="7">
    <location>
        <begin position="226"/>
        <end position="236"/>
    </location>
</feature>
<dbReference type="PIRSF" id="PIRSF017300">
    <property type="entry name" value="snoRNP_Mpp10"/>
    <property type="match status" value="1"/>
</dbReference>
<feature type="compositionally biased region" description="Basic and acidic residues" evidence="7">
    <location>
        <begin position="603"/>
        <end position="618"/>
    </location>
</feature>
<feature type="compositionally biased region" description="Basic and acidic residues" evidence="7">
    <location>
        <begin position="325"/>
        <end position="334"/>
    </location>
</feature>
<evidence type="ECO:0000256" key="4">
    <source>
        <dbReference type="ARBA" id="ARBA00023242"/>
    </source>
</evidence>
<feature type="compositionally biased region" description="Acidic residues" evidence="7">
    <location>
        <begin position="281"/>
        <end position="294"/>
    </location>
</feature>
<dbReference type="Proteomes" id="UP000694559">
    <property type="component" value="Unplaced"/>
</dbReference>
<dbReference type="AlphaFoldDB" id="A0A8C6VL65"/>
<organism evidence="8 9">
    <name type="scientific">Naja naja</name>
    <name type="common">Indian cobra</name>
    <dbReference type="NCBI Taxonomy" id="35670"/>
    <lineage>
        <taxon>Eukaryota</taxon>
        <taxon>Metazoa</taxon>
        <taxon>Chordata</taxon>
        <taxon>Craniata</taxon>
        <taxon>Vertebrata</taxon>
        <taxon>Euteleostomi</taxon>
        <taxon>Lepidosauria</taxon>
        <taxon>Squamata</taxon>
        <taxon>Bifurcata</taxon>
        <taxon>Unidentata</taxon>
        <taxon>Episquamata</taxon>
        <taxon>Toxicofera</taxon>
        <taxon>Serpentes</taxon>
        <taxon>Colubroidea</taxon>
        <taxon>Elapidae</taxon>
        <taxon>Elapinae</taxon>
        <taxon>Naja</taxon>
    </lineage>
</organism>
<keyword evidence="5" id="KW-0687">Ribonucleoprotein</keyword>
<feature type="region of interest" description="Disordered" evidence="7">
    <location>
        <begin position="570"/>
        <end position="628"/>
    </location>
</feature>
<dbReference type="PANTHER" id="PTHR17039">
    <property type="entry name" value="U3 SMALL NUCLEOLAR RIBONUCLEOPROTEIN PROTEIN MPP10"/>
    <property type="match status" value="1"/>
</dbReference>
<evidence type="ECO:0000313" key="8">
    <source>
        <dbReference type="Ensembl" id="ENSNNAP00000007367.1"/>
    </source>
</evidence>
<dbReference type="GO" id="GO:0032040">
    <property type="term" value="C:small-subunit processome"/>
    <property type="evidence" value="ECO:0007669"/>
    <property type="project" value="Ensembl"/>
</dbReference>
<reference evidence="8" key="2">
    <citation type="submission" date="2025-09" db="UniProtKB">
        <authorList>
            <consortium name="Ensembl"/>
        </authorList>
    </citation>
    <scope>IDENTIFICATION</scope>
</reference>
<accession>A0A8C6VL65</accession>
<keyword evidence="2" id="KW-0690">Ribosome biogenesis</keyword>
<dbReference type="GO" id="GO:0006364">
    <property type="term" value="P:rRNA processing"/>
    <property type="evidence" value="ECO:0007669"/>
    <property type="project" value="UniProtKB-KW"/>
</dbReference>
<reference evidence="8" key="1">
    <citation type="submission" date="2025-08" db="UniProtKB">
        <authorList>
            <consortium name="Ensembl"/>
        </authorList>
    </citation>
    <scope>IDENTIFICATION</scope>
</reference>
<dbReference type="Ensembl" id="ENSNNAT00000007730.1">
    <property type="protein sequence ID" value="ENSNNAP00000007367.1"/>
    <property type="gene ID" value="ENSNNAG00000004974.1"/>
</dbReference>
<comment type="similarity">
    <text evidence="6">Belongs to the MPP10 family.</text>
</comment>
<evidence type="ECO:0000256" key="3">
    <source>
        <dbReference type="ARBA" id="ARBA00022552"/>
    </source>
</evidence>
<dbReference type="OMA" id="HFAEDFG"/>
<dbReference type="Pfam" id="PF04006">
    <property type="entry name" value="Mpp10"/>
    <property type="match status" value="1"/>
</dbReference>